<evidence type="ECO:0000259" key="7">
    <source>
        <dbReference type="PROSITE" id="PS50109"/>
    </source>
</evidence>
<dbReference type="OrthoDB" id="9781208at2"/>
<evidence type="ECO:0000256" key="2">
    <source>
        <dbReference type="ARBA" id="ARBA00012438"/>
    </source>
</evidence>
<dbReference type="InterPro" id="IPR052162">
    <property type="entry name" value="Sensor_kinase/Photoreceptor"/>
</dbReference>
<dbReference type="EC" id="2.7.13.3" evidence="2"/>
<dbReference type="PANTHER" id="PTHR43304:SF1">
    <property type="entry name" value="PAC DOMAIN-CONTAINING PROTEIN"/>
    <property type="match status" value="1"/>
</dbReference>
<keyword evidence="3" id="KW-0597">Phosphoprotein</keyword>
<accession>W8VRD2</accession>
<dbReference type="CDD" id="cd00082">
    <property type="entry name" value="HisKA"/>
    <property type="match status" value="1"/>
</dbReference>
<dbReference type="Gene3D" id="1.10.287.130">
    <property type="match status" value="1"/>
</dbReference>
<feature type="coiled-coil region" evidence="6">
    <location>
        <begin position="118"/>
        <end position="148"/>
    </location>
</feature>
<feature type="domain" description="Histidine kinase" evidence="7">
    <location>
        <begin position="148"/>
        <end position="360"/>
    </location>
</feature>
<gene>
    <name evidence="8" type="ORF">NMS_2165</name>
</gene>
<comment type="catalytic activity">
    <reaction evidence="1">
        <text>ATP + protein L-histidine = ADP + protein N-phospho-L-histidine.</text>
        <dbReference type="EC" id="2.7.13.3"/>
    </reaction>
</comment>
<dbReference type="SUPFAM" id="SSF55874">
    <property type="entry name" value="ATPase domain of HSP90 chaperone/DNA topoisomerase II/histidine kinase"/>
    <property type="match status" value="1"/>
</dbReference>
<dbReference type="InterPro" id="IPR003661">
    <property type="entry name" value="HisK_dim/P_dom"/>
</dbReference>
<dbReference type="SUPFAM" id="SSF47384">
    <property type="entry name" value="Homodimeric domain of signal transducing histidine kinase"/>
    <property type="match status" value="1"/>
</dbReference>
<dbReference type="InterPro" id="IPR004358">
    <property type="entry name" value="Sig_transdc_His_kin-like_C"/>
</dbReference>
<protein>
    <recommendedName>
        <fullName evidence="2">histidine kinase</fullName>
        <ecNumber evidence="2">2.7.13.3</ecNumber>
    </recommendedName>
</protein>
<keyword evidence="6" id="KW-0175">Coiled coil</keyword>
<dbReference type="Proteomes" id="UP000031760">
    <property type="component" value="Chromosome"/>
</dbReference>
<dbReference type="Gene3D" id="3.30.450.20">
    <property type="entry name" value="PAS domain"/>
    <property type="match status" value="1"/>
</dbReference>
<evidence type="ECO:0000313" key="9">
    <source>
        <dbReference type="Proteomes" id="UP000031760"/>
    </source>
</evidence>
<keyword evidence="5 8" id="KW-0418">Kinase</keyword>
<evidence type="ECO:0000256" key="1">
    <source>
        <dbReference type="ARBA" id="ARBA00000085"/>
    </source>
</evidence>
<dbReference type="InterPro" id="IPR005467">
    <property type="entry name" value="His_kinase_dom"/>
</dbReference>
<dbReference type="STRING" id="1454201.NMS_2165"/>
<dbReference type="KEGG" id="nmf:NMS_2165"/>
<keyword evidence="9" id="KW-1185">Reference proteome</keyword>
<evidence type="ECO:0000256" key="3">
    <source>
        <dbReference type="ARBA" id="ARBA00022553"/>
    </source>
</evidence>
<evidence type="ECO:0000313" key="8">
    <source>
        <dbReference type="EMBL" id="BAO56174.1"/>
    </source>
</evidence>
<dbReference type="PROSITE" id="PS50109">
    <property type="entry name" value="HIS_KIN"/>
    <property type="match status" value="1"/>
</dbReference>
<proteinExistence type="predicted"/>
<dbReference type="EMBL" id="AP014548">
    <property type="protein sequence ID" value="BAO56174.1"/>
    <property type="molecule type" value="Genomic_DNA"/>
</dbReference>
<evidence type="ECO:0000256" key="6">
    <source>
        <dbReference type="SAM" id="Coils"/>
    </source>
</evidence>
<dbReference type="Pfam" id="PF02518">
    <property type="entry name" value="HATPase_c"/>
    <property type="match status" value="1"/>
</dbReference>
<dbReference type="InterPro" id="IPR036097">
    <property type="entry name" value="HisK_dim/P_sf"/>
</dbReference>
<dbReference type="AlphaFoldDB" id="W8VRD2"/>
<reference evidence="8 9" key="1">
    <citation type="journal article" date="2014" name="Proc. Natl. Acad. Sci. U.S.A.">
        <title>Functional characterization of flavobacteria rhodopsins reveals a unique class of light-driven chloride pump in bacteria.</title>
        <authorList>
            <person name="Yoshizawa S."/>
            <person name="Kumagai Y."/>
            <person name="Kim H."/>
            <person name="Ogura Y."/>
            <person name="Hayashi T."/>
            <person name="Iwasaki W."/>
            <person name="DeLong E.F."/>
            <person name="Kogure K."/>
        </authorList>
    </citation>
    <scope>NUCLEOTIDE SEQUENCE [LARGE SCALE GENOMIC DNA]</scope>
    <source>
        <strain evidence="8 9">S1-08</strain>
    </source>
</reference>
<evidence type="ECO:0000256" key="4">
    <source>
        <dbReference type="ARBA" id="ARBA00022679"/>
    </source>
</evidence>
<evidence type="ECO:0000256" key="5">
    <source>
        <dbReference type="ARBA" id="ARBA00022777"/>
    </source>
</evidence>
<name>W8VRD2_9FLAO</name>
<dbReference type="Gene3D" id="3.30.565.10">
    <property type="entry name" value="Histidine kinase-like ATPase, C-terminal domain"/>
    <property type="match status" value="1"/>
</dbReference>
<dbReference type="SMART" id="SM00387">
    <property type="entry name" value="HATPase_c"/>
    <property type="match status" value="1"/>
</dbReference>
<dbReference type="PRINTS" id="PR00344">
    <property type="entry name" value="BCTRLSENSOR"/>
</dbReference>
<dbReference type="Pfam" id="PF00512">
    <property type="entry name" value="HisKA"/>
    <property type="match status" value="1"/>
</dbReference>
<dbReference type="FunFam" id="3.30.565.10:FF:000006">
    <property type="entry name" value="Sensor histidine kinase WalK"/>
    <property type="match status" value="1"/>
</dbReference>
<dbReference type="RefSeq" id="WP_084217695.1">
    <property type="nucleotide sequence ID" value="NZ_AP014548.1"/>
</dbReference>
<dbReference type="HOGENOM" id="CLU_000445_114_71_10"/>
<dbReference type="GO" id="GO:0000155">
    <property type="term" value="F:phosphorelay sensor kinase activity"/>
    <property type="evidence" value="ECO:0007669"/>
    <property type="project" value="InterPro"/>
</dbReference>
<organism evidence="8 9">
    <name type="scientific">Nonlabens marinus S1-08</name>
    <dbReference type="NCBI Taxonomy" id="1454201"/>
    <lineage>
        <taxon>Bacteria</taxon>
        <taxon>Pseudomonadati</taxon>
        <taxon>Bacteroidota</taxon>
        <taxon>Flavobacteriia</taxon>
        <taxon>Flavobacteriales</taxon>
        <taxon>Flavobacteriaceae</taxon>
        <taxon>Nonlabens</taxon>
    </lineage>
</organism>
<keyword evidence="4" id="KW-0808">Transferase</keyword>
<dbReference type="InterPro" id="IPR036890">
    <property type="entry name" value="HATPase_C_sf"/>
</dbReference>
<dbReference type="SMART" id="SM00388">
    <property type="entry name" value="HisKA"/>
    <property type="match status" value="1"/>
</dbReference>
<dbReference type="PANTHER" id="PTHR43304">
    <property type="entry name" value="PHYTOCHROME-LIKE PROTEIN CPH1"/>
    <property type="match status" value="1"/>
</dbReference>
<sequence>MNNLLNIDILTKTFDDMPVGVGIFQVTDLDDIESIQYVFMNKVLLYEMRKTKEEVFGKKIMEVAPEAYAHEAGLYVIETYRKVAREHETINLGLVQYSNHMVAGTYECSVHHIQDNYVYVMLRNVTELEKAKNELEKKNKELSEFAYIASHDLKSPLSNISMLVKMIESDYGETLDEHAITFLKFINQSIGRMKNLITDLLEYSTVGNKKEVTQIDCQKLVETVEQDLESTIKETDAQIEIGTLPTLNGYETELSSLFQNLIINAIKFVKPGITPVISITAEKDNGWRFAVKDNGIGISTENPSEIFSIFKRLHTEKHYEGTGIGLAHCKKIVDLHEGKIWVESTPGEGSTFYFTIPQKESA</sequence>
<dbReference type="InterPro" id="IPR003594">
    <property type="entry name" value="HATPase_dom"/>
</dbReference>